<accession>A0A975X2Z7</accession>
<dbReference type="Proteomes" id="UP000256297">
    <property type="component" value="Chromosome CBM2589_b"/>
</dbReference>
<evidence type="ECO:0000256" key="9">
    <source>
        <dbReference type="SAM" id="MobiDB-lite"/>
    </source>
</evidence>
<keyword evidence="5 10" id="KW-0812">Transmembrane</keyword>
<dbReference type="InterPro" id="IPR024961">
    <property type="entry name" value="T2SS_GspC_N"/>
</dbReference>
<evidence type="ECO:0000256" key="1">
    <source>
        <dbReference type="ARBA" id="ARBA00004533"/>
    </source>
</evidence>
<keyword evidence="4" id="KW-0997">Cell inner membrane</keyword>
<dbReference type="RefSeq" id="WP_116338100.1">
    <property type="nucleotide sequence ID" value="NZ_LT976856.1"/>
</dbReference>
<keyword evidence="3" id="KW-1003">Cell membrane</keyword>
<dbReference type="AlphaFoldDB" id="A0A975X2Z7"/>
<keyword evidence="7 10" id="KW-1133">Transmembrane helix</keyword>
<comment type="subcellular location">
    <subcellularLocation>
        <location evidence="1">Cell inner membrane</location>
    </subcellularLocation>
</comment>
<keyword evidence="6" id="KW-0653">Protein transport</keyword>
<dbReference type="GO" id="GO:0015031">
    <property type="term" value="P:protein transport"/>
    <property type="evidence" value="ECO:0007669"/>
    <property type="project" value="UniProtKB-KW"/>
</dbReference>
<evidence type="ECO:0000256" key="4">
    <source>
        <dbReference type="ARBA" id="ARBA00022519"/>
    </source>
</evidence>
<name>A0A975X2Z7_9BURK</name>
<dbReference type="Gene3D" id="2.30.30.830">
    <property type="match status" value="1"/>
</dbReference>
<evidence type="ECO:0000256" key="2">
    <source>
        <dbReference type="ARBA" id="ARBA00022448"/>
    </source>
</evidence>
<evidence type="ECO:0000256" key="6">
    <source>
        <dbReference type="ARBA" id="ARBA00022927"/>
    </source>
</evidence>
<evidence type="ECO:0000256" key="7">
    <source>
        <dbReference type="ARBA" id="ARBA00022989"/>
    </source>
</evidence>
<keyword evidence="8 10" id="KW-0472">Membrane</keyword>
<proteinExistence type="predicted"/>
<feature type="compositionally biased region" description="Pro residues" evidence="9">
    <location>
        <begin position="186"/>
        <end position="201"/>
    </location>
</feature>
<evidence type="ECO:0000256" key="3">
    <source>
        <dbReference type="ARBA" id="ARBA00022475"/>
    </source>
</evidence>
<dbReference type="GO" id="GO:0005886">
    <property type="term" value="C:plasma membrane"/>
    <property type="evidence" value="ECO:0007669"/>
    <property type="project" value="UniProtKB-SubCell"/>
</dbReference>
<comment type="caution">
    <text evidence="12">The sequence shown here is derived from an EMBL/GenBank/DDBJ whole genome shotgun (WGS) entry which is preliminary data.</text>
</comment>
<feature type="region of interest" description="Disordered" evidence="9">
    <location>
        <begin position="148"/>
        <end position="270"/>
    </location>
</feature>
<evidence type="ECO:0000313" key="13">
    <source>
        <dbReference type="Proteomes" id="UP000256297"/>
    </source>
</evidence>
<gene>
    <name evidence="12" type="ORF">CBM2589_B270019</name>
</gene>
<keyword evidence="2" id="KW-0813">Transport</keyword>
<reference evidence="12 13" key="1">
    <citation type="submission" date="2018-01" db="EMBL/GenBank/DDBJ databases">
        <authorList>
            <person name="Clerissi C."/>
        </authorList>
    </citation>
    <scope>NUCLEOTIDE SEQUENCE [LARGE SCALE GENOMIC DNA]</scope>
    <source>
        <strain evidence="12">Cupriavidus taiwanensis STM 3521</strain>
    </source>
</reference>
<evidence type="ECO:0000313" key="12">
    <source>
        <dbReference type="EMBL" id="SOY52557.1"/>
    </source>
</evidence>
<feature type="domain" description="Type II secretion system protein GspC N-terminal" evidence="11">
    <location>
        <begin position="79"/>
        <end position="142"/>
    </location>
</feature>
<evidence type="ECO:0000256" key="10">
    <source>
        <dbReference type="SAM" id="Phobius"/>
    </source>
</evidence>
<dbReference type="EMBL" id="OFSP01000020">
    <property type="protein sequence ID" value="SOY52557.1"/>
    <property type="molecule type" value="Genomic_DNA"/>
</dbReference>
<sequence length="270" mass="27771">MQLSLRPSFRFDASALWLPRLASVALFIALCALVTYWVLTFSAMRTIPVPKSARVAQTEAVETGAVATLFGGSAQAGPSNVQLLGVVAELGGGASAAIVSIDGGPAKAVRMGADLAPQIRLVEVRQRAVVIERNGVRQEIALPLQAAATRGAPRAASPLPTPPAGAAAPMATPMPPPAQAAAHPAPAQPPRGQPPGQPAQPQPQAQSQSPAQQAQPQAQPQFQPQPQPVQPAPSGQPAQPQPQPVDPRQYQSVVSPEAAEEGQLAPKGQP</sequence>
<feature type="compositionally biased region" description="Low complexity" evidence="9">
    <location>
        <begin position="148"/>
        <end position="171"/>
    </location>
</feature>
<organism evidence="12 13">
    <name type="scientific">Cupriavidus taiwanensis</name>
    <dbReference type="NCBI Taxonomy" id="164546"/>
    <lineage>
        <taxon>Bacteria</taxon>
        <taxon>Pseudomonadati</taxon>
        <taxon>Pseudomonadota</taxon>
        <taxon>Betaproteobacteria</taxon>
        <taxon>Burkholderiales</taxon>
        <taxon>Burkholderiaceae</taxon>
        <taxon>Cupriavidus</taxon>
    </lineage>
</organism>
<evidence type="ECO:0000256" key="5">
    <source>
        <dbReference type="ARBA" id="ARBA00022692"/>
    </source>
</evidence>
<feature type="compositionally biased region" description="Low complexity" evidence="9">
    <location>
        <begin position="202"/>
        <end position="222"/>
    </location>
</feature>
<feature type="transmembrane region" description="Helical" evidence="10">
    <location>
        <begin position="21"/>
        <end position="39"/>
    </location>
</feature>
<protein>
    <submittedName>
        <fullName evidence="12">General Secretory Pathway protein C, type II secretion system</fullName>
    </submittedName>
</protein>
<evidence type="ECO:0000256" key="8">
    <source>
        <dbReference type="ARBA" id="ARBA00023136"/>
    </source>
</evidence>
<dbReference type="Pfam" id="PF11356">
    <property type="entry name" value="T2SSC"/>
    <property type="match status" value="1"/>
</dbReference>
<evidence type="ECO:0000259" key="11">
    <source>
        <dbReference type="Pfam" id="PF11356"/>
    </source>
</evidence>